<sequence>MGGHRDGYYSKHGAPQKYDPTFKGPIYNRGCTDVICCILLVLAIAGYVAVGIVAWSYGDPRKLIYPTDSRGQFCGQEGTSNEYVSLSPPWVSHPTSPPGGLWGQRSWWVLVCFAGGSLSSSTLTS</sequence>
<evidence type="ECO:0000256" key="11">
    <source>
        <dbReference type="ARBA" id="ARBA00023128"/>
    </source>
</evidence>
<dbReference type="PANTHER" id="PTHR12385:SF34">
    <property type="entry name" value="CHOLINE TRANSPORTER-LIKE PROTEIN 2"/>
    <property type="match status" value="1"/>
</dbReference>
<keyword evidence="11" id="KW-0496">Mitochondrion</keyword>
<dbReference type="GO" id="GO:0005741">
    <property type="term" value="C:mitochondrial outer membrane"/>
    <property type="evidence" value="ECO:0007669"/>
    <property type="project" value="UniProtKB-SubCell"/>
</dbReference>
<reference evidence="19" key="2">
    <citation type="submission" date="2025-09" db="UniProtKB">
        <authorList>
            <consortium name="Ensembl"/>
        </authorList>
    </citation>
    <scope>IDENTIFICATION</scope>
</reference>
<evidence type="ECO:0000256" key="5">
    <source>
        <dbReference type="ARBA" id="ARBA00022449"/>
    </source>
</evidence>
<dbReference type="Proteomes" id="UP000472266">
    <property type="component" value="Unplaced"/>
</dbReference>
<keyword evidence="13" id="KW-0325">Glycoprotein</keyword>
<dbReference type="GO" id="GO:0005886">
    <property type="term" value="C:plasma membrane"/>
    <property type="evidence" value="ECO:0007669"/>
    <property type="project" value="UniProtKB-SubCell"/>
</dbReference>
<keyword evidence="12 18" id="KW-0472">Membrane</keyword>
<keyword evidence="10 18" id="KW-1133">Transmembrane helix</keyword>
<comment type="catalytic activity">
    <reaction evidence="14">
        <text>choline(out) + n H(+)(in) = choline(in) + n H(+)(out)</text>
        <dbReference type="Rhea" id="RHEA:75463"/>
        <dbReference type="ChEBI" id="CHEBI:15354"/>
        <dbReference type="ChEBI" id="CHEBI:15378"/>
    </reaction>
</comment>
<evidence type="ECO:0000313" key="20">
    <source>
        <dbReference type="Proteomes" id="UP000472266"/>
    </source>
</evidence>
<evidence type="ECO:0000256" key="17">
    <source>
        <dbReference type="ARBA" id="ARBA00042286"/>
    </source>
</evidence>
<keyword evidence="6" id="KW-1003">Cell membrane</keyword>
<keyword evidence="5" id="KW-0050">Antiport</keyword>
<keyword evidence="9" id="KW-1000">Mitochondrion outer membrane</keyword>
<evidence type="ECO:0000256" key="4">
    <source>
        <dbReference type="ARBA" id="ARBA00022448"/>
    </source>
</evidence>
<protein>
    <recommendedName>
        <fullName evidence="16">Choline transporter-like protein 2</fullName>
    </recommendedName>
    <alternativeName>
        <fullName evidence="17">Solute carrier family 44 member 2</fullName>
    </alternativeName>
</protein>
<comment type="similarity">
    <text evidence="3">Belongs to the CTL (choline transporter-like) family.</text>
</comment>
<comment type="subcellular location">
    <subcellularLocation>
        <location evidence="2">Cell membrane</location>
        <topology evidence="2">Multi-pass membrane protein</topology>
    </subcellularLocation>
    <subcellularLocation>
        <location evidence="1">Mitochondrion outer membrane</location>
        <topology evidence="1">Multi-pass membrane protein</topology>
    </subcellularLocation>
</comment>
<evidence type="ECO:0000256" key="16">
    <source>
        <dbReference type="ARBA" id="ARBA00040547"/>
    </source>
</evidence>
<name>A0A672V0X3_STRHB</name>
<keyword evidence="7" id="KW-0597">Phosphoprotein</keyword>
<keyword evidence="20" id="KW-1185">Reference proteome</keyword>
<evidence type="ECO:0000256" key="15">
    <source>
        <dbReference type="ARBA" id="ARBA00036560"/>
    </source>
</evidence>
<evidence type="ECO:0000256" key="3">
    <source>
        <dbReference type="ARBA" id="ARBA00007168"/>
    </source>
</evidence>
<feature type="transmembrane region" description="Helical" evidence="18">
    <location>
        <begin position="34"/>
        <end position="57"/>
    </location>
</feature>
<accession>A0A672V0X3</accession>
<dbReference type="InterPro" id="IPR007603">
    <property type="entry name" value="Choline_transptr-like"/>
</dbReference>
<evidence type="ECO:0000256" key="1">
    <source>
        <dbReference type="ARBA" id="ARBA00004374"/>
    </source>
</evidence>
<dbReference type="InParanoid" id="A0A672V0X3"/>
<evidence type="ECO:0000256" key="10">
    <source>
        <dbReference type="ARBA" id="ARBA00022989"/>
    </source>
</evidence>
<evidence type="ECO:0000256" key="18">
    <source>
        <dbReference type="SAM" id="Phobius"/>
    </source>
</evidence>
<proteinExistence type="inferred from homology"/>
<keyword evidence="4" id="KW-0813">Transport</keyword>
<evidence type="ECO:0000256" key="8">
    <source>
        <dbReference type="ARBA" id="ARBA00022692"/>
    </source>
</evidence>
<evidence type="ECO:0000313" key="19">
    <source>
        <dbReference type="Ensembl" id="ENSSHBP00005020165.1"/>
    </source>
</evidence>
<reference evidence="19" key="1">
    <citation type="submission" date="2025-08" db="UniProtKB">
        <authorList>
            <consortium name="Ensembl"/>
        </authorList>
    </citation>
    <scope>IDENTIFICATION</scope>
</reference>
<keyword evidence="8 18" id="KW-0812">Transmembrane</keyword>
<comment type="catalytic activity">
    <reaction evidence="15">
        <text>ethanolamine(out) + n H(+)(in) = ethanolamine(in) + n H(+)(out)</text>
        <dbReference type="Rhea" id="RHEA:75467"/>
        <dbReference type="ChEBI" id="CHEBI:15378"/>
        <dbReference type="ChEBI" id="CHEBI:57603"/>
    </reaction>
</comment>
<evidence type="ECO:0000256" key="13">
    <source>
        <dbReference type="ARBA" id="ARBA00023180"/>
    </source>
</evidence>
<dbReference type="Ensembl" id="ENSSHBT00005024046.1">
    <property type="protein sequence ID" value="ENSSHBP00005020165.1"/>
    <property type="gene ID" value="ENSSHBG00005017213.1"/>
</dbReference>
<dbReference type="GeneTree" id="ENSGT00940000158178"/>
<evidence type="ECO:0000256" key="2">
    <source>
        <dbReference type="ARBA" id="ARBA00004651"/>
    </source>
</evidence>
<evidence type="ECO:0000256" key="7">
    <source>
        <dbReference type="ARBA" id="ARBA00022553"/>
    </source>
</evidence>
<organism evidence="19 20">
    <name type="scientific">Strigops habroptila</name>
    <name type="common">Kakapo</name>
    <dbReference type="NCBI Taxonomy" id="2489341"/>
    <lineage>
        <taxon>Eukaryota</taxon>
        <taxon>Metazoa</taxon>
        <taxon>Chordata</taxon>
        <taxon>Craniata</taxon>
        <taxon>Vertebrata</taxon>
        <taxon>Euteleostomi</taxon>
        <taxon>Archelosauria</taxon>
        <taxon>Archosauria</taxon>
        <taxon>Dinosauria</taxon>
        <taxon>Saurischia</taxon>
        <taxon>Theropoda</taxon>
        <taxon>Coelurosauria</taxon>
        <taxon>Aves</taxon>
        <taxon>Neognathae</taxon>
        <taxon>Neoaves</taxon>
        <taxon>Telluraves</taxon>
        <taxon>Australaves</taxon>
        <taxon>Psittaciformes</taxon>
        <taxon>Psittacidae</taxon>
        <taxon>Strigops</taxon>
    </lineage>
</organism>
<dbReference type="AlphaFoldDB" id="A0A672V0X3"/>
<evidence type="ECO:0000256" key="12">
    <source>
        <dbReference type="ARBA" id="ARBA00023136"/>
    </source>
</evidence>
<dbReference type="GO" id="GO:0015297">
    <property type="term" value="F:antiporter activity"/>
    <property type="evidence" value="ECO:0007669"/>
    <property type="project" value="UniProtKB-KW"/>
</dbReference>
<evidence type="ECO:0000256" key="14">
    <source>
        <dbReference type="ARBA" id="ARBA00035093"/>
    </source>
</evidence>
<evidence type="ECO:0000256" key="9">
    <source>
        <dbReference type="ARBA" id="ARBA00022787"/>
    </source>
</evidence>
<dbReference type="PANTHER" id="PTHR12385">
    <property type="entry name" value="CHOLINE TRANSPORTER-LIKE (SLC FAMILY 44)"/>
    <property type="match status" value="1"/>
</dbReference>
<evidence type="ECO:0000256" key="6">
    <source>
        <dbReference type="ARBA" id="ARBA00022475"/>
    </source>
</evidence>